<protein>
    <submittedName>
        <fullName evidence="1">DUF29 domain-containing protein</fullName>
    </submittedName>
</protein>
<accession>A0ABV4WMP2</accession>
<organism evidence="1 2">
    <name type="scientific">Floridaenema evergladense BLCC-F167</name>
    <dbReference type="NCBI Taxonomy" id="3153639"/>
    <lineage>
        <taxon>Bacteria</taxon>
        <taxon>Bacillati</taxon>
        <taxon>Cyanobacteriota</taxon>
        <taxon>Cyanophyceae</taxon>
        <taxon>Oscillatoriophycideae</taxon>
        <taxon>Aerosakkonematales</taxon>
        <taxon>Aerosakkonemataceae</taxon>
        <taxon>Floridanema</taxon>
        <taxon>Floridanema evergladense</taxon>
    </lineage>
</organism>
<comment type="caution">
    <text evidence="1">The sequence shown here is derived from an EMBL/GenBank/DDBJ whole genome shotgun (WGS) entry which is preliminary data.</text>
</comment>
<dbReference type="RefSeq" id="WP_413278749.1">
    <property type="nucleotide sequence ID" value="NZ_JBHFNT010000148.1"/>
</dbReference>
<dbReference type="Pfam" id="PF01724">
    <property type="entry name" value="DUF29"/>
    <property type="match status" value="1"/>
</dbReference>
<evidence type="ECO:0000313" key="2">
    <source>
        <dbReference type="Proteomes" id="UP001576780"/>
    </source>
</evidence>
<proteinExistence type="predicted"/>
<dbReference type="PANTHER" id="PTHR34235">
    <property type="entry name" value="SLR1203 PROTEIN-RELATED"/>
    <property type="match status" value="1"/>
</dbReference>
<gene>
    <name evidence="1" type="ORF">ACE1CA_17665</name>
</gene>
<dbReference type="PANTHER" id="PTHR34235:SF4">
    <property type="entry name" value="SLR0291 PROTEIN"/>
    <property type="match status" value="1"/>
</dbReference>
<dbReference type="Gene3D" id="1.20.1220.20">
    <property type="entry name" value="Uncharcterised protein PF01724"/>
    <property type="match status" value="1"/>
</dbReference>
<keyword evidence="2" id="KW-1185">Reference proteome</keyword>
<reference evidence="1 2" key="1">
    <citation type="submission" date="2024-09" db="EMBL/GenBank/DDBJ databases">
        <title>Floridaenema gen nov. (Aerosakkonemataceae, Aerosakkonematales ord. nov., Cyanobacteria) from benthic tropical and subtropical fresh waters, with the description of four new species.</title>
        <authorList>
            <person name="Moretto J.A."/>
            <person name="Berthold D.E."/>
            <person name="Lefler F.W."/>
            <person name="Huang I.-S."/>
            <person name="Laughinghouse H. IV."/>
        </authorList>
    </citation>
    <scope>NUCLEOTIDE SEQUENCE [LARGE SCALE GENOMIC DNA]</scope>
    <source>
        <strain evidence="1 2">BLCC-F167</strain>
    </source>
</reference>
<dbReference type="EMBL" id="JBHFNT010000148">
    <property type="protein sequence ID" value="MFB2836363.1"/>
    <property type="molecule type" value="Genomic_DNA"/>
</dbReference>
<dbReference type="Proteomes" id="UP001576780">
    <property type="component" value="Unassembled WGS sequence"/>
</dbReference>
<dbReference type="InterPro" id="IPR002636">
    <property type="entry name" value="DUF29"/>
</dbReference>
<sequence length="147" mass="17691">MQNPSALYNLDFYGWTQEQVKLLKEEKWSCLDIPNLIEEIDSLGRRERQELENRLGVLLGHLLKWEFQPEHRSKSWVATIKEQRRRILRLLKENPSLQPFLPEALENAYKDGLDLAVRETFLDYEHFPEESPYLFEQVLDNEFFPER</sequence>
<evidence type="ECO:0000313" key="1">
    <source>
        <dbReference type="EMBL" id="MFB2836363.1"/>
    </source>
</evidence>
<name>A0ABV4WMP2_9CYAN</name>